<accession>A0ABZ1ICW6</accession>
<evidence type="ECO:0000259" key="3">
    <source>
        <dbReference type="PROSITE" id="PS50801"/>
    </source>
</evidence>
<name>A0ABZ1ICW6_9PSEU</name>
<keyword evidence="5" id="KW-1185">Reference proteome</keyword>
<dbReference type="EMBL" id="CP142149">
    <property type="protein sequence ID" value="WSE32092.1"/>
    <property type="molecule type" value="Genomic_DNA"/>
</dbReference>
<evidence type="ECO:0000313" key="5">
    <source>
        <dbReference type="Proteomes" id="UP001330812"/>
    </source>
</evidence>
<dbReference type="PROSITE" id="PS50801">
    <property type="entry name" value="STAS"/>
    <property type="match status" value="1"/>
</dbReference>
<comment type="similarity">
    <text evidence="1 2">Belongs to the anti-sigma-factor antagonist family.</text>
</comment>
<feature type="domain" description="STAS" evidence="3">
    <location>
        <begin position="14"/>
        <end position="123"/>
    </location>
</feature>
<gene>
    <name evidence="4" type="ORF">VSH64_08225</name>
</gene>
<dbReference type="NCBIfam" id="TIGR00377">
    <property type="entry name" value="ant_ant_sig"/>
    <property type="match status" value="1"/>
</dbReference>
<dbReference type="Pfam" id="PF01740">
    <property type="entry name" value="STAS"/>
    <property type="match status" value="1"/>
</dbReference>
<dbReference type="SUPFAM" id="SSF52091">
    <property type="entry name" value="SpoIIaa-like"/>
    <property type="match status" value="1"/>
</dbReference>
<dbReference type="InterPro" id="IPR036513">
    <property type="entry name" value="STAS_dom_sf"/>
</dbReference>
<organism evidence="4 5">
    <name type="scientific">Amycolatopsis rhabdoformis</name>
    <dbReference type="NCBI Taxonomy" id="1448059"/>
    <lineage>
        <taxon>Bacteria</taxon>
        <taxon>Bacillati</taxon>
        <taxon>Actinomycetota</taxon>
        <taxon>Actinomycetes</taxon>
        <taxon>Pseudonocardiales</taxon>
        <taxon>Pseudonocardiaceae</taxon>
        <taxon>Amycolatopsis</taxon>
    </lineage>
</organism>
<dbReference type="Gene3D" id="3.30.750.24">
    <property type="entry name" value="STAS domain"/>
    <property type="match status" value="1"/>
</dbReference>
<reference evidence="4 5" key="1">
    <citation type="journal article" date="2015" name="Int. J. Syst. Evol. Microbiol.">
        <title>Amycolatopsis rhabdoformis sp. nov., an actinomycete isolated from a tropical forest soil.</title>
        <authorList>
            <person name="Souza W.R."/>
            <person name="Silva R.E."/>
            <person name="Goodfellow M."/>
            <person name="Busarakam K."/>
            <person name="Figueiro F.S."/>
            <person name="Ferreira D."/>
            <person name="Rodrigues-Filho E."/>
            <person name="Moraes L.A.B."/>
            <person name="Zucchi T.D."/>
        </authorList>
    </citation>
    <scope>NUCLEOTIDE SEQUENCE [LARGE SCALE GENOMIC DNA]</scope>
    <source>
        <strain evidence="4 5">NCIMB 14900</strain>
    </source>
</reference>
<dbReference type="PANTHER" id="PTHR33495">
    <property type="entry name" value="ANTI-SIGMA FACTOR ANTAGONIST TM_1081-RELATED-RELATED"/>
    <property type="match status" value="1"/>
</dbReference>
<dbReference type="InterPro" id="IPR002645">
    <property type="entry name" value="STAS_dom"/>
</dbReference>
<dbReference type="RefSeq" id="WP_326834900.1">
    <property type="nucleotide sequence ID" value="NZ_CP142149.1"/>
</dbReference>
<evidence type="ECO:0000313" key="4">
    <source>
        <dbReference type="EMBL" id="WSE32092.1"/>
    </source>
</evidence>
<dbReference type="InterPro" id="IPR003658">
    <property type="entry name" value="Anti-sigma_ant"/>
</dbReference>
<protein>
    <recommendedName>
        <fullName evidence="2">Anti-sigma factor antagonist</fullName>
    </recommendedName>
</protein>
<proteinExistence type="inferred from homology"/>
<evidence type="ECO:0000256" key="1">
    <source>
        <dbReference type="ARBA" id="ARBA00009013"/>
    </source>
</evidence>
<dbReference type="Proteomes" id="UP001330812">
    <property type="component" value="Chromosome"/>
</dbReference>
<sequence length="124" mass="12675">MADPSSDPDGGSRLRVEAELTGTVTVVHVSGDVDLATTAQFEQSLLREVIAGPAALVIDLSAVDFLNSSGITSLVICHRQASTAGIPLAVASTRRQPLRILGMLGLTETLNAHDSVAGAVAALS</sequence>
<dbReference type="CDD" id="cd07043">
    <property type="entry name" value="STAS_anti-anti-sigma_factors"/>
    <property type="match status" value="1"/>
</dbReference>
<evidence type="ECO:0000256" key="2">
    <source>
        <dbReference type="RuleBase" id="RU003749"/>
    </source>
</evidence>
<dbReference type="PANTHER" id="PTHR33495:SF2">
    <property type="entry name" value="ANTI-SIGMA FACTOR ANTAGONIST TM_1081-RELATED"/>
    <property type="match status" value="1"/>
</dbReference>